<dbReference type="FunFam" id="3.30.160.60:FF:000557">
    <property type="entry name" value="zinc finger and SCAN domain-containing protein 29"/>
    <property type="match status" value="1"/>
</dbReference>
<dbReference type="InterPro" id="IPR036236">
    <property type="entry name" value="Znf_C2H2_sf"/>
</dbReference>
<keyword evidence="4" id="KW-0863">Zinc-finger</keyword>
<reference evidence="10" key="1">
    <citation type="submission" date="2020-11" db="EMBL/GenBank/DDBJ databases">
        <authorList>
            <person name="Tran Van P."/>
        </authorList>
    </citation>
    <scope>NUCLEOTIDE SEQUENCE</scope>
</reference>
<keyword evidence="7" id="KW-0804">Transcription</keyword>
<evidence type="ECO:0000256" key="7">
    <source>
        <dbReference type="ARBA" id="ARBA00023163"/>
    </source>
</evidence>
<feature type="region of interest" description="Disordered" evidence="9">
    <location>
        <begin position="589"/>
        <end position="658"/>
    </location>
</feature>
<dbReference type="Gene3D" id="3.30.160.60">
    <property type="entry name" value="Classic Zinc Finger"/>
    <property type="match status" value="7"/>
</dbReference>
<dbReference type="EMBL" id="OB662336">
    <property type="protein sequence ID" value="CAD7229875.1"/>
    <property type="molecule type" value="Genomic_DNA"/>
</dbReference>
<evidence type="ECO:0000256" key="8">
    <source>
        <dbReference type="ARBA" id="ARBA00023242"/>
    </source>
</evidence>
<evidence type="ECO:0000256" key="9">
    <source>
        <dbReference type="SAM" id="MobiDB-lite"/>
    </source>
</evidence>
<dbReference type="InterPro" id="IPR013087">
    <property type="entry name" value="Znf_C2H2_type"/>
</dbReference>
<evidence type="ECO:0000256" key="1">
    <source>
        <dbReference type="ARBA" id="ARBA00004123"/>
    </source>
</evidence>
<organism evidence="10">
    <name type="scientific">Cyprideis torosa</name>
    <dbReference type="NCBI Taxonomy" id="163714"/>
    <lineage>
        <taxon>Eukaryota</taxon>
        <taxon>Metazoa</taxon>
        <taxon>Ecdysozoa</taxon>
        <taxon>Arthropoda</taxon>
        <taxon>Crustacea</taxon>
        <taxon>Oligostraca</taxon>
        <taxon>Ostracoda</taxon>
        <taxon>Podocopa</taxon>
        <taxon>Podocopida</taxon>
        <taxon>Cytherocopina</taxon>
        <taxon>Cytheroidea</taxon>
        <taxon>Cytherideidae</taxon>
        <taxon>Cyprideis</taxon>
    </lineage>
</organism>
<keyword evidence="5" id="KW-0862">Zinc</keyword>
<dbReference type="AlphaFoldDB" id="A0A7R8WDY6"/>
<evidence type="ECO:0000313" key="10">
    <source>
        <dbReference type="EMBL" id="CAD7229875.1"/>
    </source>
</evidence>
<dbReference type="GO" id="GO:0005634">
    <property type="term" value="C:nucleus"/>
    <property type="evidence" value="ECO:0007669"/>
    <property type="project" value="UniProtKB-SubCell"/>
</dbReference>
<evidence type="ECO:0000256" key="5">
    <source>
        <dbReference type="ARBA" id="ARBA00022833"/>
    </source>
</evidence>
<evidence type="ECO:0000256" key="3">
    <source>
        <dbReference type="ARBA" id="ARBA00022737"/>
    </source>
</evidence>
<dbReference type="GO" id="GO:0006355">
    <property type="term" value="P:regulation of DNA-templated transcription"/>
    <property type="evidence" value="ECO:0007669"/>
    <property type="project" value="UniProtKB-ARBA"/>
</dbReference>
<dbReference type="InterPro" id="IPR050636">
    <property type="entry name" value="C2H2-ZF_domain-containing"/>
</dbReference>
<evidence type="ECO:0000256" key="4">
    <source>
        <dbReference type="ARBA" id="ARBA00022771"/>
    </source>
</evidence>
<dbReference type="PROSITE" id="PS50157">
    <property type="entry name" value="ZINC_FINGER_C2H2_2"/>
    <property type="match status" value="8"/>
</dbReference>
<evidence type="ECO:0000256" key="2">
    <source>
        <dbReference type="ARBA" id="ARBA00022723"/>
    </source>
</evidence>
<dbReference type="GO" id="GO:0008270">
    <property type="term" value="F:zinc ion binding"/>
    <property type="evidence" value="ECO:0007669"/>
    <property type="project" value="UniProtKB-KW"/>
</dbReference>
<feature type="compositionally biased region" description="Basic and acidic residues" evidence="9">
    <location>
        <begin position="16"/>
        <end position="31"/>
    </location>
</feature>
<dbReference type="PANTHER" id="PTHR47772">
    <property type="entry name" value="ZINC FINGER PROTEIN 200"/>
    <property type="match status" value="1"/>
</dbReference>
<dbReference type="PROSITE" id="PS00028">
    <property type="entry name" value="ZINC_FINGER_C2H2_1"/>
    <property type="match status" value="7"/>
</dbReference>
<dbReference type="PANTHER" id="PTHR47772:SF11">
    <property type="entry name" value="C2H2-TYPE DOMAIN-CONTAINING PROTEIN"/>
    <property type="match status" value="1"/>
</dbReference>
<dbReference type="FunFam" id="3.30.160.60:FF:002343">
    <property type="entry name" value="Zinc finger protein 33A"/>
    <property type="match status" value="2"/>
</dbReference>
<protein>
    <submittedName>
        <fullName evidence="10">Uncharacterized protein</fullName>
    </submittedName>
</protein>
<accession>A0A7R8WDY6</accession>
<keyword evidence="2" id="KW-0479">Metal-binding</keyword>
<evidence type="ECO:0000256" key="6">
    <source>
        <dbReference type="ARBA" id="ARBA00023015"/>
    </source>
</evidence>
<keyword evidence="6" id="KW-0805">Transcription regulation</keyword>
<dbReference type="SUPFAM" id="SSF57667">
    <property type="entry name" value="beta-beta-alpha zinc fingers"/>
    <property type="match status" value="5"/>
</dbReference>
<sequence length="658" mass="72726">MASGSQKEPSALARQSPDELFHSTKLNDSEHSTASNDLAGSRETLPLADVTAASMTNNNRTRGTPVQIEASENEGRVRKGKILRSHRQHKKRFTCAVCGKSSCTKQALQSHLKWPTSQSGKSFALSWHLSRHKWIHTREKPFACRICGKAFARKDLLRLHELIHSGEKHFACRICGISKRASPVNRICGKSFVQRSHLSGHKLTHTGEKPFACRICGKSFAKSGTLSSHELTHTGEKPFACRICGKAFARRGTLGSHKLTHTAEKRFHCSVCGDGFRSKVGFQRHTEKHSEQKKSVCALCDEPFRLEEDLEKHLKWHIEKLQQRPTATSSPPRSCPCATKTMAVPLLVVGPPPASLRLGLPPPVLWGWPLARSVMGVPLPMVFLGLMLLSLSDRITIHWDTECGEGQSLTPHSFRSQWIHVRSDEGGSVSPPRCVSPTPIFSVQWQGLMEKRFHCSVCGDGFRSKVGFQRHTEKHSEEKKCVCTLCGEPFQLEEDLQKHLKWHIESVGSCAGNGVFNYELFEYLIPSLTIHRGRECGEGQSLTPHSFLSQWIHVRSDEGGSVSPPRCVSPTPIFSVQWQGLSSLSLAQGQGTVSSRARGSSGGSRGALSTRGSPRSSSRRLRATHSASPAFPTTPRLPSSLTKARRDIPVQERSGLTL</sequence>
<keyword evidence="3" id="KW-0677">Repeat</keyword>
<dbReference type="Pfam" id="PF00096">
    <property type="entry name" value="zf-C2H2"/>
    <property type="match status" value="5"/>
</dbReference>
<comment type="subcellular location">
    <subcellularLocation>
        <location evidence="1">Nucleus</location>
    </subcellularLocation>
</comment>
<gene>
    <name evidence="10" type="ORF">CTOB1V02_LOCUS7740</name>
</gene>
<keyword evidence="8" id="KW-0539">Nucleus</keyword>
<proteinExistence type="predicted"/>
<name>A0A7R8WDY6_9CRUS</name>
<feature type="region of interest" description="Disordered" evidence="9">
    <location>
        <begin position="1"/>
        <end position="42"/>
    </location>
</feature>
<dbReference type="SMART" id="SM00355">
    <property type="entry name" value="ZnF_C2H2"/>
    <property type="match status" value="9"/>
</dbReference>
<dbReference type="OrthoDB" id="4748970at2759"/>
<feature type="compositionally biased region" description="Low complexity" evidence="9">
    <location>
        <begin position="606"/>
        <end position="616"/>
    </location>
</feature>